<comment type="caution">
    <text evidence="2">The sequence shown here is derived from an EMBL/GenBank/DDBJ whole genome shotgun (WGS) entry which is preliminary data.</text>
</comment>
<reference evidence="2 3" key="1">
    <citation type="journal article" date="2018" name="PLoS Genet.">
        <title>Population sequencing reveals clonal diversity and ancestral inbreeding in the grapevine cultivar Chardonnay.</title>
        <authorList>
            <person name="Roach M.J."/>
            <person name="Johnson D.L."/>
            <person name="Bohlmann J."/>
            <person name="van Vuuren H.J."/>
            <person name="Jones S.J."/>
            <person name="Pretorius I.S."/>
            <person name="Schmidt S.A."/>
            <person name="Borneman A.R."/>
        </authorList>
    </citation>
    <scope>NUCLEOTIDE SEQUENCE [LARGE SCALE GENOMIC DNA]</scope>
    <source>
        <strain evidence="3">cv. Chardonnay</strain>
        <tissue evidence="2">Leaf</tissue>
    </source>
</reference>
<name>A0A438D0F1_VITVI</name>
<accession>A0A438D0F1</accession>
<proteinExistence type="predicted"/>
<dbReference type="EMBL" id="QGNW01001871">
    <property type="protein sequence ID" value="RVW28917.1"/>
    <property type="molecule type" value="Genomic_DNA"/>
</dbReference>
<feature type="compositionally biased region" description="Low complexity" evidence="1">
    <location>
        <begin position="73"/>
        <end position="82"/>
    </location>
</feature>
<evidence type="ECO:0000256" key="1">
    <source>
        <dbReference type="SAM" id="MobiDB-lite"/>
    </source>
</evidence>
<feature type="region of interest" description="Disordered" evidence="1">
    <location>
        <begin position="57"/>
        <end position="82"/>
    </location>
</feature>
<organism evidence="2 3">
    <name type="scientific">Vitis vinifera</name>
    <name type="common">Grape</name>
    <dbReference type="NCBI Taxonomy" id="29760"/>
    <lineage>
        <taxon>Eukaryota</taxon>
        <taxon>Viridiplantae</taxon>
        <taxon>Streptophyta</taxon>
        <taxon>Embryophyta</taxon>
        <taxon>Tracheophyta</taxon>
        <taxon>Spermatophyta</taxon>
        <taxon>Magnoliopsida</taxon>
        <taxon>eudicotyledons</taxon>
        <taxon>Gunneridae</taxon>
        <taxon>Pentapetalae</taxon>
        <taxon>rosids</taxon>
        <taxon>Vitales</taxon>
        <taxon>Vitaceae</taxon>
        <taxon>Viteae</taxon>
        <taxon>Vitis</taxon>
    </lineage>
</organism>
<evidence type="ECO:0000313" key="2">
    <source>
        <dbReference type="EMBL" id="RVW28917.1"/>
    </source>
</evidence>
<dbReference type="AlphaFoldDB" id="A0A438D0F1"/>
<evidence type="ECO:0000313" key="3">
    <source>
        <dbReference type="Proteomes" id="UP000288805"/>
    </source>
</evidence>
<sequence length="82" mass="9258">MVGSINTAKQKDPTALFQWEAPLSPCPFPTPNALPTRRVEVSFFDWSVMDDRRPHGSFFQYPPSGLHASPHRSSSLSSDRER</sequence>
<gene>
    <name evidence="2" type="ORF">CK203_102844</name>
</gene>
<dbReference type="Proteomes" id="UP000288805">
    <property type="component" value="Unassembled WGS sequence"/>
</dbReference>
<protein>
    <submittedName>
        <fullName evidence="2">Uncharacterized protein</fullName>
    </submittedName>
</protein>